<evidence type="ECO:0000256" key="2">
    <source>
        <dbReference type="SAM" id="MobiDB-lite"/>
    </source>
</evidence>
<protein>
    <submittedName>
        <fullName evidence="3">F-box domain-containing protein</fullName>
    </submittedName>
</protein>
<dbReference type="OrthoDB" id="3139566at2759"/>
<reference evidence="3" key="1">
    <citation type="submission" date="2020-05" db="EMBL/GenBank/DDBJ databases">
        <title>Mycena genomes resolve the evolution of fungal bioluminescence.</title>
        <authorList>
            <person name="Tsai I.J."/>
        </authorList>
    </citation>
    <scope>NUCLEOTIDE SEQUENCE</scope>
    <source>
        <strain evidence="3">CCC161011</strain>
    </source>
</reference>
<keyword evidence="4" id="KW-1185">Reference proteome</keyword>
<evidence type="ECO:0000313" key="3">
    <source>
        <dbReference type="EMBL" id="KAF7343907.1"/>
    </source>
</evidence>
<feature type="coiled-coil region" evidence="1">
    <location>
        <begin position="10"/>
        <end position="37"/>
    </location>
</feature>
<dbReference type="AlphaFoldDB" id="A0A8H6XMS7"/>
<accession>A0A8H6XMS7</accession>
<keyword evidence="1" id="KW-0175">Coiled coil</keyword>
<dbReference type="Proteomes" id="UP000620124">
    <property type="component" value="Unassembled WGS sequence"/>
</dbReference>
<evidence type="ECO:0000256" key="1">
    <source>
        <dbReference type="SAM" id="Coils"/>
    </source>
</evidence>
<evidence type="ECO:0000313" key="4">
    <source>
        <dbReference type="Proteomes" id="UP000620124"/>
    </source>
</evidence>
<comment type="caution">
    <text evidence="3">The sequence shown here is derived from an EMBL/GenBank/DDBJ whole genome shotgun (WGS) entry which is preliminary data.</text>
</comment>
<name>A0A8H6XMS7_9AGAR</name>
<organism evidence="3 4">
    <name type="scientific">Mycena venus</name>
    <dbReference type="NCBI Taxonomy" id="2733690"/>
    <lineage>
        <taxon>Eukaryota</taxon>
        <taxon>Fungi</taxon>
        <taxon>Dikarya</taxon>
        <taxon>Basidiomycota</taxon>
        <taxon>Agaricomycotina</taxon>
        <taxon>Agaricomycetes</taxon>
        <taxon>Agaricomycetidae</taxon>
        <taxon>Agaricales</taxon>
        <taxon>Marasmiineae</taxon>
        <taxon>Mycenaceae</taxon>
        <taxon>Mycena</taxon>
    </lineage>
</organism>
<proteinExistence type="predicted"/>
<gene>
    <name evidence="3" type="ORF">MVEN_01679400</name>
</gene>
<sequence length="380" mass="43050">MHLQADRMRLSDIEAQILDLERSLSALLAEKRLVQERIDSYRYPVLTLPNEIVSEILVHVLPPYPDPLPLFGTLSPTTLTHICRKWREVALATPMLWRAMRFFEFHPLDHQRRISDIWMRRSGSCPLSIQIVGHRSPCVSELLPAMVPHRARWGHLRLQTPQPSPSAIDGPMPQLLHLHLEATEAWHDVLAFREVPLLRSVVINTLALSAVILPWVQLTSLTLYSFKSSECIPILQQTPNLIHCSLHLWSDLDIIDHSGPDISLPCLESLAFRGSLGVVTKFLVTFIVPALRSLETPETFLWFDPIESLKSFISKSGCELQDVCISGNRTTREAAYFVAFPSIPNFSFTGPYIREWNDDEESEDESNSDSSDGESDSDSV</sequence>
<dbReference type="EMBL" id="JACAZI010000015">
    <property type="protein sequence ID" value="KAF7343907.1"/>
    <property type="molecule type" value="Genomic_DNA"/>
</dbReference>
<dbReference type="SUPFAM" id="SSF52047">
    <property type="entry name" value="RNI-like"/>
    <property type="match status" value="1"/>
</dbReference>
<feature type="region of interest" description="Disordered" evidence="2">
    <location>
        <begin position="357"/>
        <end position="380"/>
    </location>
</feature>